<evidence type="ECO:0000313" key="2">
    <source>
        <dbReference type="Proteomes" id="UP000294535"/>
    </source>
</evidence>
<dbReference type="OrthoDB" id="8443654at2"/>
<accession>A0A4R6T6Q3</accession>
<dbReference type="Proteomes" id="UP000294535">
    <property type="component" value="Unassembled WGS sequence"/>
</dbReference>
<dbReference type="AlphaFoldDB" id="A0A4R6T6Q3"/>
<protein>
    <submittedName>
        <fullName evidence="1">Uncharacterized protein</fullName>
    </submittedName>
</protein>
<comment type="caution">
    <text evidence="1">The sequence shown here is derived from an EMBL/GenBank/DDBJ whole genome shotgun (WGS) entry which is preliminary data.</text>
</comment>
<sequence length="210" mass="24527">MQIEKLSDNWLFERHSKQTIREWLRQLRYFYFKRAWGGHAGDGDEFQVAFSFTDRQDLINKIEQLGLTLHTIPDDFPRPVIGQSYPADEFNKFKSDIKQFTDLEQPGHSVILGHKAFIWVHDNSFQIAISGTRDDNRYDVTEDDLKVCIELEKQFDNLGWQKIIDKSLENSVCCISQTKYPELYGEETTVPNSTLPKAGRTWLQKLFGSE</sequence>
<proteinExistence type="predicted"/>
<dbReference type="EMBL" id="SNYF01000005">
    <property type="protein sequence ID" value="TDQ18286.1"/>
    <property type="molecule type" value="Genomic_DNA"/>
</dbReference>
<gene>
    <name evidence="1" type="ORF">DFQ04_0084</name>
</gene>
<organism evidence="1 2">
    <name type="scientific">Algoriphagus boseongensis</name>
    <dbReference type="NCBI Taxonomy" id="1442587"/>
    <lineage>
        <taxon>Bacteria</taxon>
        <taxon>Pseudomonadati</taxon>
        <taxon>Bacteroidota</taxon>
        <taxon>Cytophagia</taxon>
        <taxon>Cytophagales</taxon>
        <taxon>Cyclobacteriaceae</taxon>
        <taxon>Algoriphagus</taxon>
    </lineage>
</organism>
<dbReference type="RefSeq" id="WP_133551580.1">
    <property type="nucleotide sequence ID" value="NZ_SNYF01000005.1"/>
</dbReference>
<reference evidence="1 2" key="1">
    <citation type="submission" date="2019-03" db="EMBL/GenBank/DDBJ databases">
        <title>Genomic Encyclopedia of Type Strains, Phase III (KMG-III): the genomes of soil and plant-associated and newly described type strains.</title>
        <authorList>
            <person name="Whitman W."/>
        </authorList>
    </citation>
    <scope>NUCLEOTIDE SEQUENCE [LARGE SCALE GENOMIC DNA]</scope>
    <source>
        <strain evidence="1 2">CECT 8446</strain>
    </source>
</reference>
<evidence type="ECO:0000313" key="1">
    <source>
        <dbReference type="EMBL" id="TDQ18286.1"/>
    </source>
</evidence>
<name>A0A4R6T6Q3_9BACT</name>
<keyword evidence="2" id="KW-1185">Reference proteome</keyword>